<dbReference type="Pfam" id="PF09278">
    <property type="entry name" value="MerR-DNA-bind"/>
    <property type="match status" value="1"/>
</dbReference>
<keyword evidence="3" id="KW-0804">Transcription</keyword>
<protein>
    <submittedName>
        <fullName evidence="5">Transcriptional regulator, MerR family</fullName>
    </submittedName>
</protein>
<sequence length="140" mass="15801">MRSVPIGEAARQSGVKVPTIRYYEYIGLLPAPNRTEGNRRHYETSDLRRLAFIRHSRELGFDIEAIRTLLTLQDNPSQPCATADTIAQARLADVVQRIRSLTALKAELELMVEGCRHGKVGECRVIEVLADHSQCEHARH</sequence>
<keyword evidence="2" id="KW-0238">DNA-binding</keyword>
<dbReference type="PROSITE" id="PS50937">
    <property type="entry name" value="HTH_MERR_2"/>
    <property type="match status" value="1"/>
</dbReference>
<accession>A0A2P9AUA2</accession>
<dbReference type="PRINTS" id="PR00040">
    <property type="entry name" value="HTHMERR"/>
</dbReference>
<dbReference type="SUPFAM" id="SSF46955">
    <property type="entry name" value="Putative DNA-binding domain"/>
    <property type="match status" value="1"/>
</dbReference>
<dbReference type="PANTHER" id="PTHR30204:SF94">
    <property type="entry name" value="HEAVY METAL-DEPENDENT TRANSCRIPTIONAL REGULATOR HI_0293-RELATED"/>
    <property type="match status" value="1"/>
</dbReference>
<dbReference type="Gene3D" id="1.10.1660.10">
    <property type="match status" value="1"/>
</dbReference>
<name>A0A2P9AUA2_9HYPH</name>
<dbReference type="Pfam" id="PF00376">
    <property type="entry name" value="MerR"/>
    <property type="match status" value="1"/>
</dbReference>
<evidence type="ECO:0000256" key="3">
    <source>
        <dbReference type="ARBA" id="ARBA00023163"/>
    </source>
</evidence>
<evidence type="ECO:0000313" key="5">
    <source>
        <dbReference type="EMBL" id="SJM34727.1"/>
    </source>
</evidence>
<reference evidence="6" key="1">
    <citation type="submission" date="2016-12" db="EMBL/GenBank/DDBJ databases">
        <authorList>
            <person name="Brunel B."/>
        </authorList>
    </citation>
    <scope>NUCLEOTIDE SEQUENCE [LARGE SCALE GENOMIC DNA]</scope>
</reference>
<gene>
    <name evidence="5" type="primary">zntR</name>
    <name evidence="5" type="ORF">BQ8482_490066</name>
</gene>
<keyword evidence="6" id="KW-1185">Reference proteome</keyword>
<dbReference type="InterPro" id="IPR009061">
    <property type="entry name" value="DNA-bd_dom_put_sf"/>
</dbReference>
<dbReference type="CDD" id="cd04785">
    <property type="entry name" value="HTH_CadR-PbrR-like"/>
    <property type="match status" value="1"/>
</dbReference>
<dbReference type="PANTHER" id="PTHR30204">
    <property type="entry name" value="REDOX-CYCLING DRUG-SENSING TRANSCRIPTIONAL ACTIVATOR SOXR"/>
    <property type="match status" value="1"/>
</dbReference>
<evidence type="ECO:0000256" key="1">
    <source>
        <dbReference type="ARBA" id="ARBA00023015"/>
    </source>
</evidence>
<dbReference type="InterPro" id="IPR000551">
    <property type="entry name" value="MerR-type_HTH_dom"/>
</dbReference>
<dbReference type="InterPro" id="IPR015358">
    <property type="entry name" value="Tscrpt_reg_MerR_DNA-bd"/>
</dbReference>
<dbReference type="PROSITE" id="PS00552">
    <property type="entry name" value="HTH_MERR_1"/>
    <property type="match status" value="1"/>
</dbReference>
<dbReference type="GO" id="GO:0003677">
    <property type="term" value="F:DNA binding"/>
    <property type="evidence" value="ECO:0007669"/>
    <property type="project" value="UniProtKB-KW"/>
</dbReference>
<dbReference type="Proteomes" id="UP000245698">
    <property type="component" value="Unassembled WGS sequence"/>
</dbReference>
<evidence type="ECO:0000256" key="2">
    <source>
        <dbReference type="ARBA" id="ARBA00023125"/>
    </source>
</evidence>
<dbReference type="EMBL" id="FUIG01000058">
    <property type="protein sequence ID" value="SJM34727.1"/>
    <property type="molecule type" value="Genomic_DNA"/>
</dbReference>
<dbReference type="AlphaFoldDB" id="A0A2P9AUA2"/>
<dbReference type="InterPro" id="IPR047057">
    <property type="entry name" value="MerR_fam"/>
</dbReference>
<keyword evidence="1" id="KW-0805">Transcription regulation</keyword>
<feature type="domain" description="HTH merR-type" evidence="4">
    <location>
        <begin position="1"/>
        <end position="72"/>
    </location>
</feature>
<dbReference type="SMART" id="SM00422">
    <property type="entry name" value="HTH_MERR"/>
    <property type="match status" value="1"/>
</dbReference>
<dbReference type="GO" id="GO:0003700">
    <property type="term" value="F:DNA-binding transcription factor activity"/>
    <property type="evidence" value="ECO:0007669"/>
    <property type="project" value="InterPro"/>
</dbReference>
<evidence type="ECO:0000259" key="4">
    <source>
        <dbReference type="PROSITE" id="PS50937"/>
    </source>
</evidence>
<proteinExistence type="predicted"/>
<dbReference type="RefSeq" id="WP_123151127.1">
    <property type="nucleotide sequence ID" value="NZ_FUIG01000058.1"/>
</dbReference>
<organism evidence="5 6">
    <name type="scientific">Mesorhizobium delmotii</name>
    <dbReference type="NCBI Taxonomy" id="1631247"/>
    <lineage>
        <taxon>Bacteria</taxon>
        <taxon>Pseudomonadati</taxon>
        <taxon>Pseudomonadota</taxon>
        <taxon>Alphaproteobacteria</taxon>
        <taxon>Hyphomicrobiales</taxon>
        <taxon>Phyllobacteriaceae</taxon>
        <taxon>Mesorhizobium</taxon>
    </lineage>
</organism>
<evidence type="ECO:0000313" key="6">
    <source>
        <dbReference type="Proteomes" id="UP000245698"/>
    </source>
</evidence>